<dbReference type="AlphaFoldDB" id="A0A2I0I932"/>
<protein>
    <submittedName>
        <fullName evidence="2">Uncharacterized protein</fullName>
    </submittedName>
</protein>
<evidence type="ECO:0000313" key="2">
    <source>
        <dbReference type="EMBL" id="PKI40509.1"/>
    </source>
</evidence>
<keyword evidence="1" id="KW-0472">Membrane</keyword>
<evidence type="ECO:0000313" key="3">
    <source>
        <dbReference type="Proteomes" id="UP000233551"/>
    </source>
</evidence>
<gene>
    <name evidence="2" type="ORF">CRG98_039100</name>
</gene>
<sequence>MCTASRKRCTLIEKRVAEMKMCTASRRRYTLIEMCIAKMKMCTASRRRCTLIEKCVAEMKMCTASRRRCTLIEKCVAEMKMCTASRRRGPCQMIWFECCLVGFLLGLRLLSVAYFAGASHRLGEDAPCQPRVLRMLLNVAVGQCCCGLGQPLHCDSPCWRESENYGCLLLR</sequence>
<dbReference type="Proteomes" id="UP000233551">
    <property type="component" value="Unassembled WGS sequence"/>
</dbReference>
<name>A0A2I0I932_PUNGR</name>
<keyword evidence="3" id="KW-1185">Reference proteome</keyword>
<proteinExistence type="predicted"/>
<feature type="transmembrane region" description="Helical" evidence="1">
    <location>
        <begin position="94"/>
        <end position="116"/>
    </location>
</feature>
<comment type="caution">
    <text evidence="2">The sequence shown here is derived from an EMBL/GenBank/DDBJ whole genome shotgun (WGS) entry which is preliminary data.</text>
</comment>
<evidence type="ECO:0000256" key="1">
    <source>
        <dbReference type="SAM" id="Phobius"/>
    </source>
</evidence>
<keyword evidence="1" id="KW-1133">Transmembrane helix</keyword>
<reference evidence="2 3" key="1">
    <citation type="submission" date="2017-11" db="EMBL/GenBank/DDBJ databases">
        <title>De-novo sequencing of pomegranate (Punica granatum L.) genome.</title>
        <authorList>
            <person name="Akparov Z."/>
            <person name="Amiraslanov A."/>
            <person name="Hajiyeva S."/>
            <person name="Abbasov M."/>
            <person name="Kaur K."/>
            <person name="Hamwieh A."/>
            <person name="Solovyev V."/>
            <person name="Salamov A."/>
            <person name="Braich B."/>
            <person name="Kosarev P."/>
            <person name="Mahmoud A."/>
            <person name="Hajiyev E."/>
            <person name="Babayeva S."/>
            <person name="Izzatullayeva V."/>
            <person name="Mammadov A."/>
            <person name="Mammadov A."/>
            <person name="Sharifova S."/>
            <person name="Ojaghi J."/>
            <person name="Eynullazada K."/>
            <person name="Bayramov B."/>
            <person name="Abdulazimova A."/>
            <person name="Shahmuradov I."/>
        </authorList>
    </citation>
    <scope>NUCLEOTIDE SEQUENCE [LARGE SCALE GENOMIC DNA]</scope>
    <source>
        <strain evidence="3">cv. AG2017</strain>
        <tissue evidence="2">Leaf</tissue>
    </source>
</reference>
<keyword evidence="1" id="KW-0812">Transmembrane</keyword>
<dbReference type="EMBL" id="PGOL01003538">
    <property type="protein sequence ID" value="PKI40509.1"/>
    <property type="molecule type" value="Genomic_DNA"/>
</dbReference>
<accession>A0A2I0I932</accession>
<organism evidence="2 3">
    <name type="scientific">Punica granatum</name>
    <name type="common">Pomegranate</name>
    <dbReference type="NCBI Taxonomy" id="22663"/>
    <lineage>
        <taxon>Eukaryota</taxon>
        <taxon>Viridiplantae</taxon>
        <taxon>Streptophyta</taxon>
        <taxon>Embryophyta</taxon>
        <taxon>Tracheophyta</taxon>
        <taxon>Spermatophyta</taxon>
        <taxon>Magnoliopsida</taxon>
        <taxon>eudicotyledons</taxon>
        <taxon>Gunneridae</taxon>
        <taxon>Pentapetalae</taxon>
        <taxon>rosids</taxon>
        <taxon>malvids</taxon>
        <taxon>Myrtales</taxon>
        <taxon>Lythraceae</taxon>
        <taxon>Punica</taxon>
    </lineage>
</organism>